<dbReference type="InterPro" id="IPR002110">
    <property type="entry name" value="Ankyrin_rpt"/>
</dbReference>
<dbReference type="InterPro" id="IPR056884">
    <property type="entry name" value="NPHP3-like_N"/>
</dbReference>
<keyword evidence="1" id="KW-0677">Repeat</keyword>
<dbReference type="Pfam" id="PF24883">
    <property type="entry name" value="NPHP3_N"/>
    <property type="match status" value="1"/>
</dbReference>
<feature type="domain" description="GPI inositol-deacylase winged helix" evidence="3">
    <location>
        <begin position="641"/>
        <end position="716"/>
    </location>
</feature>
<dbReference type="PANTHER" id="PTHR10039">
    <property type="entry name" value="AMELOGENIN"/>
    <property type="match status" value="1"/>
</dbReference>
<name>A0A7R8AE55_ASPKA</name>
<dbReference type="SMART" id="SM00248">
    <property type="entry name" value="ANK"/>
    <property type="match status" value="5"/>
</dbReference>
<accession>A0A7R8AE55</accession>
<evidence type="ECO:0000256" key="1">
    <source>
        <dbReference type="ARBA" id="ARBA00022737"/>
    </source>
</evidence>
<dbReference type="RefSeq" id="XP_041547252.1">
    <property type="nucleotide sequence ID" value="XM_041682941.1"/>
</dbReference>
<dbReference type="InterPro" id="IPR031359">
    <property type="entry name" value="NACHT_N"/>
</dbReference>
<dbReference type="InterPro" id="IPR036770">
    <property type="entry name" value="Ankyrin_rpt-contain_sf"/>
</dbReference>
<dbReference type="SUPFAM" id="SSF48403">
    <property type="entry name" value="Ankyrin repeat"/>
    <property type="match status" value="1"/>
</dbReference>
<evidence type="ECO:0000313" key="6">
    <source>
        <dbReference type="EMBL" id="BCS03490.1"/>
    </source>
</evidence>
<evidence type="ECO:0000259" key="2">
    <source>
        <dbReference type="Pfam" id="PF17100"/>
    </source>
</evidence>
<feature type="domain" description="DUF7069" evidence="4">
    <location>
        <begin position="551"/>
        <end position="614"/>
    </location>
</feature>
<keyword evidence="7" id="KW-1185">Reference proteome</keyword>
<evidence type="ECO:0000259" key="3">
    <source>
        <dbReference type="Pfam" id="PF22939"/>
    </source>
</evidence>
<dbReference type="KEGG" id="aluc:AKAW2_70368S"/>
<evidence type="ECO:0000259" key="5">
    <source>
        <dbReference type="Pfam" id="PF24883"/>
    </source>
</evidence>
<reference evidence="6" key="2">
    <citation type="submission" date="2021-02" db="EMBL/GenBank/DDBJ databases">
        <title>Aspergillus luchuensis mut. kawachii IFO 4304 genome sequence.</title>
        <authorList>
            <person name="Mori K."/>
            <person name="Kadooka C."/>
            <person name="Goto M."/>
            <person name="Futagami T."/>
        </authorList>
    </citation>
    <scope>NUCLEOTIDE SEQUENCE</scope>
    <source>
        <strain evidence="6">IFO 4308</strain>
    </source>
</reference>
<dbReference type="OrthoDB" id="1577640at2759"/>
<feature type="domain" description="NWD NACHT-NTPase N-terminal" evidence="2">
    <location>
        <begin position="59"/>
        <end position="268"/>
    </location>
</feature>
<dbReference type="InterPro" id="IPR027417">
    <property type="entry name" value="P-loop_NTPase"/>
</dbReference>
<protein>
    <submittedName>
        <fullName evidence="6">Uncharacterized protein</fullName>
    </submittedName>
</protein>
<dbReference type="Gene3D" id="3.40.50.300">
    <property type="entry name" value="P-loop containing nucleotide triphosphate hydrolases"/>
    <property type="match status" value="1"/>
</dbReference>
<dbReference type="Proteomes" id="UP000661280">
    <property type="component" value="Chromosome 7"/>
</dbReference>
<dbReference type="EMBL" id="AP024431">
    <property type="protein sequence ID" value="BCS03490.1"/>
    <property type="molecule type" value="Genomic_DNA"/>
</dbReference>
<dbReference type="SUPFAM" id="SSF52540">
    <property type="entry name" value="P-loop containing nucleoside triphosphate hydrolases"/>
    <property type="match status" value="1"/>
</dbReference>
<gene>
    <name evidence="6" type="ORF">AKAW2_70368S</name>
</gene>
<feature type="domain" description="Nephrocystin 3-like N-terminal" evidence="5">
    <location>
        <begin position="359"/>
        <end position="521"/>
    </location>
</feature>
<dbReference type="Pfam" id="PF23239">
    <property type="entry name" value="DUF7069"/>
    <property type="match status" value="1"/>
</dbReference>
<dbReference type="Gene3D" id="1.25.40.20">
    <property type="entry name" value="Ankyrin repeat-containing domain"/>
    <property type="match status" value="1"/>
</dbReference>
<dbReference type="Pfam" id="PF12796">
    <property type="entry name" value="Ank_2"/>
    <property type="match status" value="2"/>
</dbReference>
<dbReference type="AlphaFoldDB" id="A0A7R8AE55"/>
<dbReference type="Pfam" id="PF17100">
    <property type="entry name" value="NACHT_N"/>
    <property type="match status" value="1"/>
</dbReference>
<evidence type="ECO:0000259" key="4">
    <source>
        <dbReference type="Pfam" id="PF23239"/>
    </source>
</evidence>
<reference evidence="6" key="1">
    <citation type="submission" date="2021-01" db="EMBL/GenBank/DDBJ databases">
        <authorList>
            <consortium name="Aspergillus luchuensis mut. kawachii IFO 4304 genome sequencing consortium"/>
            <person name="Kazuki M."/>
            <person name="Futagami T."/>
        </authorList>
    </citation>
    <scope>NUCLEOTIDE SEQUENCE</scope>
    <source>
        <strain evidence="6">IFO 4308</strain>
    </source>
</reference>
<dbReference type="InterPro" id="IPR054471">
    <property type="entry name" value="GPIID_WHD"/>
</dbReference>
<sequence length="1060" mass="120448">MGCLGLRRLLGKKPTHEKHVQPANTAVANGAVGPRPAQQDRSVKATDASLSKETPARDESLWDQAYKNLDPGLVEEYEELLAKQRQEINDNSCKNGTNRQQDLDIIINHGLHQAENQRTGVQEGLAQAASWVLSVKDFIGEAVKASPEASLAWAGVCIVLPLLTNPQSAAQANKSGFTYVNGRIRYYVELERILWSTSSRSSDHTGLKEQFNANIVKLYEEILHFEVKSVLRFHRSWQRNSAGDIFRPKDWNGMVSSIKDLEKLVQQDAATISTEVSRRHLNEVEQSTRHNFESMQKLLPLAQRHLEVDMEALNLQRQMHEEALSDKEQKCRQLFRLARNEEDSSYELYKSRVDDRLEGTCEWFLEQPHFNQWLDNDRGLLIVSADPGCGKSVLAKHLIDNVLPQCNPSATICYFFFKDGDQNTQKQAICALLHQIFTNKPDLIKLAMNVIDDNGQETVNVVTKLWDIFSRVIKDPAMGQTIFVLDALDECKDSELVGLTDNIKSTQNDGGTRARFFLTSRPYENVISEFQELIDHSPHIYIPGENESDKIGQEVNIVIKHRVERLARKKRLSDFIQSYLEERLLQMEHRTYLWVHLVFEYFETHSFQKVQKGIDKVFIDKLPKDVNDSYCKILSKSEDMDMARKAFCIMLAASRPLTLTEMNIAVNLDLDSDELDLESDEDFQASLRSWCGLLLTVNNKKVFFLHQTAREFLAQKEGFGRCSERGPIDPKEAHGVLAISCITYIDKFMPRAHQTNSAEDLTSIDKNRDFSKYSADEWSSHIWAAALEDDQNLEPILTRICDPKSDVFDSWYRADSPALLWFRLVETRNTLWMAAKLGLTSVVKRILHNEEIEDASMFLLGERISHVAASCRNVEVLNLLLDCGKLDWNMKDNLGLGDTPLFHAIRSNHVASVRCLLDSGKVDVRDKCRGVTPLIYALESSSDEMVEMLVHTEGIDVNGFWRGYNALAMAVYHRRYNMVKLLLDMEAVETIPSSLESKTPLVVAVIQNDEAMVKLLLDSGRIDLNQQCELGGTTGTALKFARSREFTRMVELLVEAGAVE</sequence>
<evidence type="ECO:0000313" key="7">
    <source>
        <dbReference type="Proteomes" id="UP000661280"/>
    </source>
</evidence>
<dbReference type="Pfam" id="PF22939">
    <property type="entry name" value="WHD_GPIID"/>
    <property type="match status" value="1"/>
</dbReference>
<proteinExistence type="predicted"/>
<organism evidence="6 7">
    <name type="scientific">Aspergillus kawachii</name>
    <name type="common">White koji mold</name>
    <name type="synonym">Aspergillus awamori var. kawachi</name>
    <dbReference type="NCBI Taxonomy" id="1069201"/>
    <lineage>
        <taxon>Eukaryota</taxon>
        <taxon>Fungi</taxon>
        <taxon>Dikarya</taxon>
        <taxon>Ascomycota</taxon>
        <taxon>Pezizomycotina</taxon>
        <taxon>Eurotiomycetes</taxon>
        <taxon>Eurotiomycetidae</taxon>
        <taxon>Eurotiales</taxon>
        <taxon>Aspergillaceae</taxon>
        <taxon>Aspergillus</taxon>
        <taxon>Aspergillus subgen. Circumdati</taxon>
    </lineage>
</organism>
<dbReference type="PANTHER" id="PTHR10039:SF5">
    <property type="entry name" value="NACHT DOMAIN-CONTAINING PROTEIN"/>
    <property type="match status" value="1"/>
</dbReference>
<dbReference type="GeneID" id="64964811"/>
<dbReference type="InterPro" id="IPR055497">
    <property type="entry name" value="DUF7069"/>
</dbReference>